<evidence type="ECO:0000256" key="7">
    <source>
        <dbReference type="ARBA" id="ARBA00023033"/>
    </source>
</evidence>
<dbReference type="GO" id="GO:0004497">
    <property type="term" value="F:monooxygenase activity"/>
    <property type="evidence" value="ECO:0007669"/>
    <property type="project" value="UniProtKB-KW"/>
</dbReference>
<dbReference type="InterPro" id="IPR036396">
    <property type="entry name" value="Cyt_P450_sf"/>
</dbReference>
<dbReference type="Gene3D" id="1.10.630.10">
    <property type="entry name" value="Cytochrome P450"/>
    <property type="match status" value="1"/>
</dbReference>
<dbReference type="CDD" id="cd11073">
    <property type="entry name" value="CYP76-like"/>
    <property type="match status" value="1"/>
</dbReference>
<dbReference type="PROSITE" id="PS00086">
    <property type="entry name" value="CYTOCHROME_P450"/>
    <property type="match status" value="1"/>
</dbReference>
<evidence type="ECO:0000256" key="4">
    <source>
        <dbReference type="ARBA" id="ARBA00022723"/>
    </source>
</evidence>
<evidence type="ECO:0000256" key="2">
    <source>
        <dbReference type="ARBA" id="ARBA00010617"/>
    </source>
</evidence>
<dbReference type="FunFam" id="1.10.630.10:FF:000126">
    <property type="entry name" value="Predicted protein"/>
    <property type="match status" value="1"/>
</dbReference>
<organism evidence="11 12">
    <name type="scientific">Linum tenue</name>
    <dbReference type="NCBI Taxonomy" id="586396"/>
    <lineage>
        <taxon>Eukaryota</taxon>
        <taxon>Viridiplantae</taxon>
        <taxon>Streptophyta</taxon>
        <taxon>Embryophyta</taxon>
        <taxon>Tracheophyta</taxon>
        <taxon>Spermatophyta</taxon>
        <taxon>Magnoliopsida</taxon>
        <taxon>eudicotyledons</taxon>
        <taxon>Gunneridae</taxon>
        <taxon>Pentapetalae</taxon>
        <taxon>rosids</taxon>
        <taxon>fabids</taxon>
        <taxon>Malpighiales</taxon>
        <taxon>Linaceae</taxon>
        <taxon>Linum</taxon>
    </lineage>
</organism>
<dbReference type="AlphaFoldDB" id="A0AAV0JYY6"/>
<evidence type="ECO:0000313" key="12">
    <source>
        <dbReference type="Proteomes" id="UP001154282"/>
    </source>
</evidence>
<keyword evidence="5 9" id="KW-0560">Oxidoreductase</keyword>
<name>A0AAV0JYY6_9ROSI</name>
<dbReference type="EMBL" id="CAMGYJ010000005">
    <property type="protein sequence ID" value="CAI0413831.1"/>
    <property type="molecule type" value="Genomic_DNA"/>
</dbReference>
<dbReference type="GO" id="GO:0016705">
    <property type="term" value="F:oxidoreductase activity, acting on paired donors, with incorporation or reduction of molecular oxygen"/>
    <property type="evidence" value="ECO:0007669"/>
    <property type="project" value="InterPro"/>
</dbReference>
<comment type="cofactor">
    <cofactor evidence="1 8">
        <name>heme</name>
        <dbReference type="ChEBI" id="CHEBI:30413"/>
    </cofactor>
</comment>
<dbReference type="InterPro" id="IPR002401">
    <property type="entry name" value="Cyt_P450_E_grp-I"/>
</dbReference>
<keyword evidence="3 8" id="KW-0349">Heme</keyword>
<evidence type="ECO:0000256" key="9">
    <source>
        <dbReference type="RuleBase" id="RU000461"/>
    </source>
</evidence>
<evidence type="ECO:0000256" key="10">
    <source>
        <dbReference type="SAM" id="SignalP"/>
    </source>
</evidence>
<dbReference type="PRINTS" id="PR00385">
    <property type="entry name" value="P450"/>
</dbReference>
<evidence type="ECO:0000256" key="5">
    <source>
        <dbReference type="ARBA" id="ARBA00023002"/>
    </source>
</evidence>
<dbReference type="SUPFAM" id="SSF48264">
    <property type="entry name" value="Cytochrome P450"/>
    <property type="match status" value="1"/>
</dbReference>
<sequence>MLLPLIILLASCILIPLTIRCLSGNLRAEKTPANAPDSGRLLPPGPRGLPILGYLPFIGPNLHQDFMNLALHYGPIFKLSLGRKLCVIVSSPALAKQIVRDHDVTFANRNPNVAAGVFSYGGRDIAFSPYGAEWRLLRKIFVHKMQSKQSMDSFYPLRRKEVRKMVAELYNGGGGGGGEVDVGRVAFTTVIGMISGMFWGGTLGNGDGDDDVAKVVGGEFRSTASKLVEVLGRPNVSDFFPILARFDLQGVKKEMKRVSGGMEKIFDFVIDRCIDDMMNKPRSDDDHNGQQDFLHSLLEFKDQDTGNSITRQQIKAMLMDIVIGGTDTSSTTIEWAMSELIQHPEVKKIAQQELTRVIGPDSVMEESHIPNLPFLHAIVKETLRLHPVAPLLLPRCPTKGCHVGGHFIPEGTKVFLNVWAMHRDPEFWEDPTSFHPERFLNENDEQSTRSLDYLGGSFHYLPFGSGRRICAGLPLGERMVMYVLATLLHMFDWELPEGVVADTKEKFGVVLEKVNPLVLVSSPRLPNLSLYK</sequence>
<comment type="caution">
    <text evidence="11">The sequence shown here is derived from an EMBL/GenBank/DDBJ whole genome shotgun (WGS) entry which is preliminary data.</text>
</comment>
<protein>
    <submittedName>
        <fullName evidence="11">Uncharacterized protein</fullName>
    </submittedName>
</protein>
<comment type="similarity">
    <text evidence="2 9">Belongs to the cytochrome P450 family.</text>
</comment>
<keyword evidence="4 8" id="KW-0479">Metal-binding</keyword>
<evidence type="ECO:0000256" key="1">
    <source>
        <dbReference type="ARBA" id="ARBA00001971"/>
    </source>
</evidence>
<keyword evidence="10" id="KW-0732">Signal</keyword>
<dbReference type="Pfam" id="PF00067">
    <property type="entry name" value="p450"/>
    <property type="match status" value="1"/>
</dbReference>
<evidence type="ECO:0000313" key="11">
    <source>
        <dbReference type="EMBL" id="CAI0413831.1"/>
    </source>
</evidence>
<evidence type="ECO:0000256" key="8">
    <source>
        <dbReference type="PIRSR" id="PIRSR602401-1"/>
    </source>
</evidence>
<dbReference type="PANTHER" id="PTHR47951">
    <property type="entry name" value="OS08G0547900 PROTEIN"/>
    <property type="match status" value="1"/>
</dbReference>
<gene>
    <name evidence="11" type="ORF">LITE_LOCUS16088</name>
</gene>
<keyword evidence="7 9" id="KW-0503">Monooxygenase</keyword>
<feature type="binding site" description="axial binding residue" evidence="8">
    <location>
        <position position="470"/>
    </location>
    <ligand>
        <name>heme</name>
        <dbReference type="ChEBI" id="CHEBI:30413"/>
    </ligand>
    <ligandPart>
        <name>Fe</name>
        <dbReference type="ChEBI" id="CHEBI:18248"/>
    </ligandPart>
</feature>
<feature type="signal peptide" evidence="10">
    <location>
        <begin position="1"/>
        <end position="28"/>
    </location>
</feature>
<dbReference type="InterPro" id="IPR017972">
    <property type="entry name" value="Cyt_P450_CS"/>
</dbReference>
<keyword evidence="6 8" id="KW-0408">Iron</keyword>
<dbReference type="GO" id="GO:0005506">
    <property type="term" value="F:iron ion binding"/>
    <property type="evidence" value="ECO:0007669"/>
    <property type="project" value="InterPro"/>
</dbReference>
<dbReference type="InterPro" id="IPR001128">
    <property type="entry name" value="Cyt_P450"/>
</dbReference>
<dbReference type="Proteomes" id="UP001154282">
    <property type="component" value="Unassembled WGS sequence"/>
</dbReference>
<reference evidence="11" key="1">
    <citation type="submission" date="2022-08" db="EMBL/GenBank/DDBJ databases">
        <authorList>
            <person name="Gutierrez-Valencia J."/>
        </authorList>
    </citation>
    <scope>NUCLEOTIDE SEQUENCE</scope>
</reference>
<dbReference type="PANTHER" id="PTHR47951:SF7">
    <property type="entry name" value="FLAVONOID 3',5'-HYDROXYLASE-LIKE ISOFORM X1"/>
    <property type="match status" value="1"/>
</dbReference>
<keyword evidence="12" id="KW-1185">Reference proteome</keyword>
<proteinExistence type="inferred from homology"/>
<dbReference type="PRINTS" id="PR00463">
    <property type="entry name" value="EP450I"/>
</dbReference>
<evidence type="ECO:0000256" key="3">
    <source>
        <dbReference type="ARBA" id="ARBA00022617"/>
    </source>
</evidence>
<accession>A0AAV0JYY6</accession>
<dbReference type="GO" id="GO:0020037">
    <property type="term" value="F:heme binding"/>
    <property type="evidence" value="ECO:0007669"/>
    <property type="project" value="InterPro"/>
</dbReference>
<feature type="chain" id="PRO_5043426580" evidence="10">
    <location>
        <begin position="29"/>
        <end position="532"/>
    </location>
</feature>
<evidence type="ECO:0000256" key="6">
    <source>
        <dbReference type="ARBA" id="ARBA00023004"/>
    </source>
</evidence>